<evidence type="ECO:0000313" key="1">
    <source>
        <dbReference type="EMBL" id="JAD69656.1"/>
    </source>
</evidence>
<reference evidence="1" key="2">
    <citation type="journal article" date="2015" name="Data Brief">
        <title>Shoot transcriptome of the giant reed, Arundo donax.</title>
        <authorList>
            <person name="Barrero R.A."/>
            <person name="Guerrero F.D."/>
            <person name="Moolhuijzen P."/>
            <person name="Goolsby J.A."/>
            <person name="Tidwell J."/>
            <person name="Bellgard S.E."/>
            <person name="Bellgard M.I."/>
        </authorList>
    </citation>
    <scope>NUCLEOTIDE SEQUENCE</scope>
    <source>
        <tissue evidence="1">Shoot tissue taken approximately 20 cm above the soil surface</tissue>
    </source>
</reference>
<dbReference type="AlphaFoldDB" id="A0A0A9C275"/>
<protein>
    <submittedName>
        <fullName evidence="1">Uncharacterized protein</fullName>
    </submittedName>
</protein>
<organism evidence="1">
    <name type="scientific">Arundo donax</name>
    <name type="common">Giant reed</name>
    <name type="synonym">Donax arundinaceus</name>
    <dbReference type="NCBI Taxonomy" id="35708"/>
    <lineage>
        <taxon>Eukaryota</taxon>
        <taxon>Viridiplantae</taxon>
        <taxon>Streptophyta</taxon>
        <taxon>Embryophyta</taxon>
        <taxon>Tracheophyta</taxon>
        <taxon>Spermatophyta</taxon>
        <taxon>Magnoliopsida</taxon>
        <taxon>Liliopsida</taxon>
        <taxon>Poales</taxon>
        <taxon>Poaceae</taxon>
        <taxon>PACMAD clade</taxon>
        <taxon>Arundinoideae</taxon>
        <taxon>Arundineae</taxon>
        <taxon>Arundo</taxon>
    </lineage>
</organism>
<name>A0A0A9C275_ARUDO</name>
<reference evidence="1" key="1">
    <citation type="submission" date="2014-09" db="EMBL/GenBank/DDBJ databases">
        <authorList>
            <person name="Magalhaes I.L.F."/>
            <person name="Oliveira U."/>
            <person name="Santos F.R."/>
            <person name="Vidigal T.H.D.A."/>
            <person name="Brescovit A.D."/>
            <person name="Santos A.J."/>
        </authorList>
    </citation>
    <scope>NUCLEOTIDE SEQUENCE</scope>
    <source>
        <tissue evidence="1">Shoot tissue taken approximately 20 cm above the soil surface</tissue>
    </source>
</reference>
<sequence length="52" mass="5448">MPYATAPCHTTSSPQCYTICRQAQCHTSPTPPQTAAGPHETAVLAPKPSSSH</sequence>
<dbReference type="EMBL" id="GBRH01228239">
    <property type="protein sequence ID" value="JAD69656.1"/>
    <property type="molecule type" value="Transcribed_RNA"/>
</dbReference>
<proteinExistence type="predicted"/>
<accession>A0A0A9C275</accession>